<feature type="domain" description="Helicase/UvrB N-terminal" evidence="1">
    <location>
        <begin position="3"/>
        <end position="53"/>
    </location>
</feature>
<dbReference type="GO" id="GO:0005524">
    <property type="term" value="F:ATP binding"/>
    <property type="evidence" value="ECO:0007669"/>
    <property type="project" value="InterPro"/>
</dbReference>
<dbReference type="AlphaFoldDB" id="A0A2M7EK06"/>
<dbReference type="InterPro" id="IPR006935">
    <property type="entry name" value="Helicase/UvrB_N"/>
</dbReference>
<evidence type="ECO:0000259" key="1">
    <source>
        <dbReference type="Pfam" id="PF04851"/>
    </source>
</evidence>
<evidence type="ECO:0000313" key="3">
    <source>
        <dbReference type="Proteomes" id="UP000228762"/>
    </source>
</evidence>
<comment type="caution">
    <text evidence="2">The sequence shown here is derived from an EMBL/GenBank/DDBJ whole genome shotgun (WGS) entry which is preliminary data.</text>
</comment>
<proteinExistence type="predicted"/>
<accession>A0A2M7EK06</accession>
<protein>
    <recommendedName>
        <fullName evidence="1">Helicase/UvrB N-terminal domain-containing protein</fullName>
    </recommendedName>
</protein>
<sequence length="59" mass="6741">MFALKPFQETAVSNLKNEFLSLWKLPEQNIPLVFKSPTGSGKTIMLAQFLRDIVSDPRF</sequence>
<organism evidence="2 3">
    <name type="scientific">Candidatus Roizmanbacteria bacterium CG17_big_fil_post_rev_8_21_14_2_50_39_7</name>
    <dbReference type="NCBI Taxonomy" id="1974858"/>
    <lineage>
        <taxon>Bacteria</taxon>
        <taxon>Candidatus Roizmaniibacteriota</taxon>
    </lineage>
</organism>
<dbReference type="Proteomes" id="UP000228762">
    <property type="component" value="Unassembled WGS sequence"/>
</dbReference>
<name>A0A2M7EK06_9BACT</name>
<feature type="non-terminal residue" evidence="2">
    <location>
        <position position="59"/>
    </location>
</feature>
<dbReference type="GO" id="GO:0003677">
    <property type="term" value="F:DNA binding"/>
    <property type="evidence" value="ECO:0007669"/>
    <property type="project" value="InterPro"/>
</dbReference>
<dbReference type="Pfam" id="PF04851">
    <property type="entry name" value="ResIII"/>
    <property type="match status" value="1"/>
</dbReference>
<reference evidence="3" key="1">
    <citation type="submission" date="2017-09" db="EMBL/GenBank/DDBJ databases">
        <title>Depth-based differentiation of microbial function through sediment-hosted aquifers and enrichment of novel symbionts in the deep terrestrial subsurface.</title>
        <authorList>
            <person name="Probst A.J."/>
            <person name="Ladd B."/>
            <person name="Jarett J.K."/>
            <person name="Geller-Mcgrath D.E."/>
            <person name="Sieber C.M.K."/>
            <person name="Emerson J.B."/>
            <person name="Anantharaman K."/>
            <person name="Thomas B.C."/>
            <person name="Malmstrom R."/>
            <person name="Stieglmeier M."/>
            <person name="Klingl A."/>
            <person name="Woyke T."/>
            <person name="Ryan C.M."/>
            <person name="Banfield J.F."/>
        </authorList>
    </citation>
    <scope>NUCLEOTIDE SEQUENCE [LARGE SCALE GENOMIC DNA]</scope>
</reference>
<evidence type="ECO:0000313" key="2">
    <source>
        <dbReference type="EMBL" id="PIV70880.1"/>
    </source>
</evidence>
<dbReference type="EMBL" id="PFEV01000129">
    <property type="protein sequence ID" value="PIV70880.1"/>
    <property type="molecule type" value="Genomic_DNA"/>
</dbReference>
<gene>
    <name evidence="2" type="ORF">COW57_02760</name>
</gene>
<dbReference type="GO" id="GO:0016787">
    <property type="term" value="F:hydrolase activity"/>
    <property type="evidence" value="ECO:0007669"/>
    <property type="project" value="InterPro"/>
</dbReference>